<feature type="signal peptide" evidence="1">
    <location>
        <begin position="1"/>
        <end position="19"/>
    </location>
</feature>
<name>A0A6A6SRH9_9PLEO</name>
<evidence type="ECO:0008006" key="4">
    <source>
        <dbReference type="Google" id="ProtNLM"/>
    </source>
</evidence>
<dbReference type="InterPro" id="IPR036444">
    <property type="entry name" value="PLipase_A2_dom_sf"/>
</dbReference>
<protein>
    <recommendedName>
        <fullName evidence="4">Secretory phospholipase A2</fullName>
    </recommendedName>
</protein>
<evidence type="ECO:0000313" key="2">
    <source>
        <dbReference type="EMBL" id="KAF2649581.1"/>
    </source>
</evidence>
<keyword evidence="3" id="KW-1185">Reference proteome</keyword>
<dbReference type="InterPro" id="IPR015141">
    <property type="entry name" value="PLipase_A2_prok/fun"/>
</dbReference>
<gene>
    <name evidence="2" type="ORF">K491DRAFT_610442</name>
</gene>
<dbReference type="OrthoDB" id="5120271at2759"/>
<evidence type="ECO:0000256" key="1">
    <source>
        <dbReference type="SAM" id="SignalP"/>
    </source>
</evidence>
<dbReference type="AlphaFoldDB" id="A0A6A6SRH9"/>
<dbReference type="Proteomes" id="UP000799324">
    <property type="component" value="Unassembled WGS sequence"/>
</dbReference>
<dbReference type="GO" id="GO:0004623">
    <property type="term" value="F:phospholipase A2 activity"/>
    <property type="evidence" value="ECO:0007669"/>
    <property type="project" value="InterPro"/>
</dbReference>
<reference evidence="2" key="1">
    <citation type="journal article" date="2020" name="Stud. Mycol.">
        <title>101 Dothideomycetes genomes: a test case for predicting lifestyles and emergence of pathogens.</title>
        <authorList>
            <person name="Haridas S."/>
            <person name="Albert R."/>
            <person name="Binder M."/>
            <person name="Bloem J."/>
            <person name="Labutti K."/>
            <person name="Salamov A."/>
            <person name="Andreopoulos B."/>
            <person name="Baker S."/>
            <person name="Barry K."/>
            <person name="Bills G."/>
            <person name="Bluhm B."/>
            <person name="Cannon C."/>
            <person name="Castanera R."/>
            <person name="Culley D."/>
            <person name="Daum C."/>
            <person name="Ezra D."/>
            <person name="Gonzalez J."/>
            <person name="Henrissat B."/>
            <person name="Kuo A."/>
            <person name="Liang C."/>
            <person name="Lipzen A."/>
            <person name="Lutzoni F."/>
            <person name="Magnuson J."/>
            <person name="Mondo S."/>
            <person name="Nolan M."/>
            <person name="Ohm R."/>
            <person name="Pangilinan J."/>
            <person name="Park H.-J."/>
            <person name="Ramirez L."/>
            <person name="Alfaro M."/>
            <person name="Sun H."/>
            <person name="Tritt A."/>
            <person name="Yoshinaga Y."/>
            <person name="Zwiers L.-H."/>
            <person name="Turgeon B."/>
            <person name="Goodwin S."/>
            <person name="Spatafora J."/>
            <person name="Crous P."/>
            <person name="Grigoriev I."/>
        </authorList>
    </citation>
    <scope>NUCLEOTIDE SEQUENCE</scope>
    <source>
        <strain evidence="2">CBS 122681</strain>
    </source>
</reference>
<dbReference type="EMBL" id="MU004486">
    <property type="protein sequence ID" value="KAF2649581.1"/>
    <property type="molecule type" value="Genomic_DNA"/>
</dbReference>
<organism evidence="2 3">
    <name type="scientific">Lophiostoma macrostomum CBS 122681</name>
    <dbReference type="NCBI Taxonomy" id="1314788"/>
    <lineage>
        <taxon>Eukaryota</taxon>
        <taxon>Fungi</taxon>
        <taxon>Dikarya</taxon>
        <taxon>Ascomycota</taxon>
        <taxon>Pezizomycotina</taxon>
        <taxon>Dothideomycetes</taxon>
        <taxon>Pleosporomycetidae</taxon>
        <taxon>Pleosporales</taxon>
        <taxon>Lophiostomataceae</taxon>
        <taxon>Lophiostoma</taxon>
    </lineage>
</organism>
<proteinExistence type="predicted"/>
<dbReference type="Gene3D" id="1.20.90.10">
    <property type="entry name" value="Phospholipase A2 domain"/>
    <property type="match status" value="1"/>
</dbReference>
<feature type="chain" id="PRO_5025677232" description="Secretory phospholipase A2" evidence="1">
    <location>
        <begin position="20"/>
        <end position="187"/>
    </location>
</feature>
<dbReference type="Pfam" id="PF09056">
    <property type="entry name" value="Phospholip_A2_3"/>
    <property type="match status" value="1"/>
</dbReference>
<dbReference type="GO" id="GO:0050482">
    <property type="term" value="P:arachidonate secretion"/>
    <property type="evidence" value="ECO:0007669"/>
    <property type="project" value="InterPro"/>
</dbReference>
<keyword evidence="1" id="KW-0732">Signal</keyword>
<dbReference type="SUPFAM" id="SSF48619">
    <property type="entry name" value="Phospholipase A2, PLA2"/>
    <property type="match status" value="1"/>
</dbReference>
<accession>A0A6A6SRH9</accession>
<sequence length="187" mass="20835">MPFFLACLLSLLFSAPTCALLIPPQAPANVSAVADLVVKTDTLLFDTALPAFIATRELAIAALGKCRHLDWSSDGCSSSPDNPFHFPFLPACYRHDFGYRNYQNQLRWSEFTREKLDKNLFKDLKDICSGVKEGVAEIYFDAVRAFGGGDGSAQKEALRQQVDEQVERRVKVVSGKLWRLVEGSEED</sequence>
<evidence type="ECO:0000313" key="3">
    <source>
        <dbReference type="Proteomes" id="UP000799324"/>
    </source>
</evidence>
<dbReference type="GO" id="GO:0006644">
    <property type="term" value="P:phospholipid metabolic process"/>
    <property type="evidence" value="ECO:0007669"/>
    <property type="project" value="InterPro"/>
</dbReference>